<dbReference type="Proteomes" id="UP000050360">
    <property type="component" value="Unassembled WGS sequence"/>
</dbReference>
<dbReference type="AlphaFoldDB" id="A0A0P8CGC3"/>
<dbReference type="EMBL" id="LKCM01000310">
    <property type="protein sequence ID" value="KPQ41737.1"/>
    <property type="molecule type" value="Genomic_DNA"/>
</dbReference>
<gene>
    <name evidence="1" type="ORF">MPEBLZ_03702</name>
</gene>
<comment type="caution">
    <text evidence="1">The sequence shown here is derived from an EMBL/GenBank/DDBJ whole genome shotgun (WGS) entry which is preliminary data.</text>
</comment>
<organism evidence="1 2">
    <name type="scientific">Candidatus Methanoperedens nitratireducens</name>
    <dbReference type="NCBI Taxonomy" id="1392998"/>
    <lineage>
        <taxon>Archaea</taxon>
        <taxon>Methanobacteriati</taxon>
        <taxon>Methanobacteriota</taxon>
        <taxon>Stenosarchaea group</taxon>
        <taxon>Methanomicrobia</taxon>
        <taxon>Methanosarcinales</taxon>
        <taxon>ANME-2 cluster</taxon>
        <taxon>Candidatus Methanoperedentaceae</taxon>
        <taxon>Candidatus Methanoperedens</taxon>
    </lineage>
</organism>
<name>A0A0P8CGC3_9EURY</name>
<accession>A0A0P8CGC3</accession>
<proteinExistence type="predicted"/>
<evidence type="ECO:0000313" key="1">
    <source>
        <dbReference type="EMBL" id="KPQ41737.1"/>
    </source>
</evidence>
<evidence type="ECO:0000313" key="2">
    <source>
        <dbReference type="Proteomes" id="UP000050360"/>
    </source>
</evidence>
<reference evidence="1 2" key="1">
    <citation type="submission" date="2015-09" db="EMBL/GenBank/DDBJ databases">
        <title>A metagenomics-based metabolic model of nitrate-dependent anaerobic oxidation of methane by Methanoperedens-like archaea.</title>
        <authorList>
            <person name="Arshad A."/>
            <person name="Speth D.R."/>
            <person name="De Graaf R.M."/>
            <person name="Op Den Camp H.J."/>
            <person name="Jetten M.S."/>
            <person name="Welte C.U."/>
        </authorList>
    </citation>
    <scope>NUCLEOTIDE SEQUENCE [LARGE SCALE GENOMIC DNA]</scope>
</reference>
<protein>
    <submittedName>
        <fullName evidence="1">Uncharacterized protein</fullName>
    </submittedName>
</protein>
<sequence length="56" mass="6177">MHNYVHVNGAHFTSKNKKGVGLVVEQIEKTLLLDIQITVLTLAVRAGCYGQNEVIL</sequence>